<dbReference type="EMBL" id="JACBZT010000001">
    <property type="protein sequence ID" value="NYJ05431.1"/>
    <property type="molecule type" value="Genomic_DNA"/>
</dbReference>
<keyword evidence="3" id="KW-1185">Reference proteome</keyword>
<protein>
    <recommendedName>
        <fullName evidence="1">Low molecular weight protein antigen 6 PH domain-containing protein</fullName>
    </recommendedName>
</protein>
<evidence type="ECO:0000313" key="2">
    <source>
        <dbReference type="EMBL" id="NYJ05431.1"/>
    </source>
</evidence>
<dbReference type="AlphaFoldDB" id="A0A853CE50"/>
<dbReference type="Pfam" id="PF10756">
    <property type="entry name" value="bPH_6"/>
    <property type="match status" value="1"/>
</dbReference>
<sequence>MQWSPRPAETAALAVIGLGLALAVVLVDSAGRLLVGAAALLVLGLAARDALLRPRLSAGADGVVVRTLAGRRHLPWHGLRVQVRATRRWGVRGRTLELDTATGPDDDGVLVLLGRRDLGADPEEVARVLRGLAA</sequence>
<evidence type="ECO:0000259" key="1">
    <source>
        <dbReference type="Pfam" id="PF10756"/>
    </source>
</evidence>
<dbReference type="InterPro" id="IPR019692">
    <property type="entry name" value="CFP-6_PH"/>
</dbReference>
<accession>A0A853CE50</accession>
<organism evidence="2 3">
    <name type="scientific">Petropleomorpha daqingensis</name>
    <dbReference type="NCBI Taxonomy" id="2026353"/>
    <lineage>
        <taxon>Bacteria</taxon>
        <taxon>Bacillati</taxon>
        <taxon>Actinomycetota</taxon>
        <taxon>Actinomycetes</taxon>
        <taxon>Geodermatophilales</taxon>
        <taxon>Geodermatophilaceae</taxon>
        <taxon>Petropleomorpha</taxon>
    </lineage>
</organism>
<proteinExistence type="predicted"/>
<name>A0A853CE50_9ACTN</name>
<dbReference type="Proteomes" id="UP000541969">
    <property type="component" value="Unassembled WGS sequence"/>
</dbReference>
<dbReference type="RefSeq" id="WP_179716071.1">
    <property type="nucleotide sequence ID" value="NZ_JACBZT010000001.1"/>
</dbReference>
<evidence type="ECO:0000313" key="3">
    <source>
        <dbReference type="Proteomes" id="UP000541969"/>
    </source>
</evidence>
<gene>
    <name evidence="2" type="ORF">GGQ55_001709</name>
</gene>
<feature type="domain" description="Low molecular weight protein antigen 6 PH" evidence="1">
    <location>
        <begin position="53"/>
        <end position="130"/>
    </location>
</feature>
<reference evidence="2 3" key="1">
    <citation type="submission" date="2020-07" db="EMBL/GenBank/DDBJ databases">
        <title>Sequencing the genomes of 1000 actinobacteria strains.</title>
        <authorList>
            <person name="Klenk H.-P."/>
        </authorList>
    </citation>
    <scope>NUCLEOTIDE SEQUENCE [LARGE SCALE GENOMIC DNA]</scope>
    <source>
        <strain evidence="2 3">DSM 104001</strain>
    </source>
</reference>
<comment type="caution">
    <text evidence="2">The sequence shown here is derived from an EMBL/GenBank/DDBJ whole genome shotgun (WGS) entry which is preliminary data.</text>
</comment>